<proteinExistence type="inferred from homology"/>
<dbReference type="InterPro" id="IPR025714">
    <property type="entry name" value="Methyltranfer_dom"/>
</dbReference>
<reference evidence="8" key="1">
    <citation type="journal article" date="2023" name="Mol. Phylogenet. Evol.">
        <title>Genome-scale phylogeny and comparative genomics of the fungal order Sordariales.</title>
        <authorList>
            <person name="Hensen N."/>
            <person name="Bonometti L."/>
            <person name="Westerberg I."/>
            <person name="Brannstrom I.O."/>
            <person name="Guillou S."/>
            <person name="Cros-Aarteil S."/>
            <person name="Calhoun S."/>
            <person name="Haridas S."/>
            <person name="Kuo A."/>
            <person name="Mondo S."/>
            <person name="Pangilinan J."/>
            <person name="Riley R."/>
            <person name="LaButti K."/>
            <person name="Andreopoulos B."/>
            <person name="Lipzen A."/>
            <person name="Chen C."/>
            <person name="Yan M."/>
            <person name="Daum C."/>
            <person name="Ng V."/>
            <person name="Clum A."/>
            <person name="Steindorff A."/>
            <person name="Ohm R.A."/>
            <person name="Martin F."/>
            <person name="Silar P."/>
            <person name="Natvig D.O."/>
            <person name="Lalanne C."/>
            <person name="Gautier V."/>
            <person name="Ament-Velasquez S.L."/>
            <person name="Kruys A."/>
            <person name="Hutchinson M.I."/>
            <person name="Powell A.J."/>
            <person name="Barry K."/>
            <person name="Miller A.N."/>
            <person name="Grigoriev I.V."/>
            <person name="Debuchy R."/>
            <person name="Gladieux P."/>
            <person name="Hiltunen Thoren M."/>
            <person name="Johannesson H."/>
        </authorList>
    </citation>
    <scope>NUCLEOTIDE SEQUENCE</scope>
    <source>
        <strain evidence="8">CBS 118394</strain>
    </source>
</reference>
<dbReference type="Proteomes" id="UP001283341">
    <property type="component" value="Unassembled WGS sequence"/>
</dbReference>
<dbReference type="PANTHER" id="PTHR12843:SF5">
    <property type="entry name" value="EEF1A LYSINE METHYLTRANSFERASE 2"/>
    <property type="match status" value="1"/>
</dbReference>
<feature type="domain" description="Methyltransferase" evidence="7">
    <location>
        <begin position="74"/>
        <end position="215"/>
    </location>
</feature>
<dbReference type="HAMAP" id="MF_03188">
    <property type="entry name" value="Methyltr_EFM4"/>
    <property type="match status" value="1"/>
</dbReference>
<reference evidence="8" key="2">
    <citation type="submission" date="2023-06" db="EMBL/GenBank/DDBJ databases">
        <authorList>
            <consortium name="Lawrence Berkeley National Laboratory"/>
            <person name="Haridas S."/>
            <person name="Hensen N."/>
            <person name="Bonometti L."/>
            <person name="Westerberg I."/>
            <person name="Brannstrom I.O."/>
            <person name="Guillou S."/>
            <person name="Cros-Aarteil S."/>
            <person name="Calhoun S."/>
            <person name="Kuo A."/>
            <person name="Mondo S."/>
            <person name="Pangilinan J."/>
            <person name="Riley R."/>
            <person name="Labutti K."/>
            <person name="Andreopoulos B."/>
            <person name="Lipzen A."/>
            <person name="Chen C."/>
            <person name="Yanf M."/>
            <person name="Daum C."/>
            <person name="Ng V."/>
            <person name="Clum A."/>
            <person name="Steindorff A."/>
            <person name="Ohm R."/>
            <person name="Martin F."/>
            <person name="Silar P."/>
            <person name="Natvig D."/>
            <person name="Lalanne C."/>
            <person name="Gautier V."/>
            <person name="Ament-Velasquez S.L."/>
            <person name="Kruys A."/>
            <person name="Hutchinson M.I."/>
            <person name="Powell A.J."/>
            <person name="Barry K."/>
            <person name="Miller A.N."/>
            <person name="Grigoriev I.V."/>
            <person name="Debuchy R."/>
            <person name="Gladieux P."/>
            <person name="Thoren M.H."/>
            <person name="Johannesson H."/>
        </authorList>
    </citation>
    <scope>NUCLEOTIDE SEQUENCE</scope>
    <source>
        <strain evidence="8">CBS 118394</strain>
    </source>
</reference>
<evidence type="ECO:0000256" key="3">
    <source>
        <dbReference type="ARBA" id="ARBA00022679"/>
    </source>
</evidence>
<name>A0AAE0LZN5_9PEZI</name>
<evidence type="ECO:0000256" key="5">
    <source>
        <dbReference type="HAMAP-Rule" id="MF_03188"/>
    </source>
</evidence>
<comment type="caution">
    <text evidence="8">The sequence shown here is derived from an EMBL/GenBank/DDBJ whole genome shotgun (WGS) entry which is preliminary data.</text>
</comment>
<dbReference type="Pfam" id="PF13847">
    <property type="entry name" value="Methyltransf_31"/>
    <property type="match status" value="1"/>
</dbReference>
<dbReference type="InterPro" id="IPR029063">
    <property type="entry name" value="SAM-dependent_MTases_sf"/>
</dbReference>
<keyword evidence="2 5" id="KW-0489">Methyltransferase</keyword>
<keyword evidence="9" id="KW-1185">Reference proteome</keyword>
<feature type="region of interest" description="Disordered" evidence="6">
    <location>
        <begin position="1"/>
        <end position="20"/>
    </location>
</feature>
<protein>
    <recommendedName>
        <fullName evidence="5">Protein-lysine N-methyltransferase EFM4</fullName>
        <ecNumber evidence="5">2.1.1.-</ecNumber>
    </recommendedName>
    <alternativeName>
        <fullName evidence="5">Elongation factor methyltransferase 4</fullName>
    </alternativeName>
</protein>
<comment type="similarity">
    <text evidence="5">Belongs to the class I-like SAM-binding methyltransferase superfamily. EFM4 family.</text>
</comment>
<comment type="function">
    <text evidence="5">S-adenosyl-L-methionine-dependent protein-lysine N-methyltransferase that mono- and dimethylates elongation factor 1-alpha at 'Lys-316'. May play a role in intracellular transport.</text>
</comment>
<sequence>MSSDGAAPAGVKPTHLDPSPLGTKQYWDNLYKTEISNHADNPTDEGTVWFDDSDAQAKIVEFLDDNYDHLKPCASVIDLGCGNGSLPFALREDGWTGRLLGVDYSELSIKLATQLQSTRRQEEDDCDLKEVEFKTWDLLKDDPQSLQEEGGGWDVVLDKGTFDAISLSEEKDAQTGRPICEGYADKVVRIMKTGAIFLVTSCNWTETELKGWFEADTYADGNGNQEKRVKLRQVGRVEYRTYEFGGVKGQTISSVCFVKEEI</sequence>
<evidence type="ECO:0000259" key="7">
    <source>
        <dbReference type="Pfam" id="PF13847"/>
    </source>
</evidence>
<dbReference type="InterPro" id="IPR026635">
    <property type="entry name" value="Efm4/METTL10"/>
</dbReference>
<evidence type="ECO:0000256" key="6">
    <source>
        <dbReference type="SAM" id="MobiDB-lite"/>
    </source>
</evidence>
<dbReference type="Gene3D" id="3.40.50.150">
    <property type="entry name" value="Vaccinia Virus protein VP39"/>
    <property type="match status" value="1"/>
</dbReference>
<gene>
    <name evidence="5" type="primary">EFM4</name>
    <name evidence="8" type="ORF">B0H66DRAFT_566359</name>
</gene>
<keyword evidence="3 5" id="KW-0808">Transferase</keyword>
<keyword evidence="1 5" id="KW-0963">Cytoplasm</keyword>
<organism evidence="8 9">
    <name type="scientific">Apodospora peruviana</name>
    <dbReference type="NCBI Taxonomy" id="516989"/>
    <lineage>
        <taxon>Eukaryota</taxon>
        <taxon>Fungi</taxon>
        <taxon>Dikarya</taxon>
        <taxon>Ascomycota</taxon>
        <taxon>Pezizomycotina</taxon>
        <taxon>Sordariomycetes</taxon>
        <taxon>Sordariomycetidae</taxon>
        <taxon>Sordariales</taxon>
        <taxon>Lasiosphaeriaceae</taxon>
        <taxon>Apodospora</taxon>
    </lineage>
</organism>
<evidence type="ECO:0000256" key="1">
    <source>
        <dbReference type="ARBA" id="ARBA00022490"/>
    </source>
</evidence>
<dbReference type="EC" id="2.1.1.-" evidence="5"/>
<dbReference type="SUPFAM" id="SSF53335">
    <property type="entry name" value="S-adenosyl-L-methionine-dependent methyltransferases"/>
    <property type="match status" value="1"/>
</dbReference>
<comment type="subcellular location">
    <subcellularLocation>
        <location evidence="5">Cytoplasm</location>
    </subcellularLocation>
</comment>
<dbReference type="CDD" id="cd02440">
    <property type="entry name" value="AdoMet_MTases"/>
    <property type="match status" value="1"/>
</dbReference>
<dbReference type="EMBL" id="JAUEDM010000007">
    <property type="protein sequence ID" value="KAK3313505.1"/>
    <property type="molecule type" value="Genomic_DNA"/>
</dbReference>
<dbReference type="AlphaFoldDB" id="A0AAE0LZN5"/>
<evidence type="ECO:0000256" key="2">
    <source>
        <dbReference type="ARBA" id="ARBA00022603"/>
    </source>
</evidence>
<dbReference type="GO" id="GO:0016192">
    <property type="term" value="P:vesicle-mediated transport"/>
    <property type="evidence" value="ECO:0007669"/>
    <property type="project" value="UniProtKB-UniRule"/>
</dbReference>
<evidence type="ECO:0000313" key="9">
    <source>
        <dbReference type="Proteomes" id="UP001283341"/>
    </source>
</evidence>
<keyword evidence="4 5" id="KW-0949">S-adenosyl-L-methionine</keyword>
<dbReference type="GO" id="GO:0005737">
    <property type="term" value="C:cytoplasm"/>
    <property type="evidence" value="ECO:0007669"/>
    <property type="project" value="UniProtKB-SubCell"/>
</dbReference>
<keyword evidence="5" id="KW-0813">Transport</keyword>
<evidence type="ECO:0000256" key="4">
    <source>
        <dbReference type="ARBA" id="ARBA00022691"/>
    </source>
</evidence>
<evidence type="ECO:0000313" key="8">
    <source>
        <dbReference type="EMBL" id="KAK3313505.1"/>
    </source>
</evidence>
<dbReference type="GO" id="GO:0032259">
    <property type="term" value="P:methylation"/>
    <property type="evidence" value="ECO:0007669"/>
    <property type="project" value="UniProtKB-KW"/>
</dbReference>
<accession>A0AAE0LZN5</accession>
<dbReference type="PANTHER" id="PTHR12843">
    <property type="entry name" value="PROTEIN-LYSINE N-METHYLTRANSFERASE METTL10"/>
    <property type="match status" value="1"/>
</dbReference>
<dbReference type="GO" id="GO:0016279">
    <property type="term" value="F:protein-lysine N-methyltransferase activity"/>
    <property type="evidence" value="ECO:0007669"/>
    <property type="project" value="UniProtKB-UniRule"/>
</dbReference>